<protein>
    <submittedName>
        <fullName evidence="10">Uncharacterized protein</fullName>
    </submittedName>
</protein>
<reference evidence="10" key="1">
    <citation type="submission" date="2013-07" db="EMBL/GenBank/DDBJ databases">
        <title>The genome of Eucalyptus grandis.</title>
        <authorList>
            <person name="Schmutz J."/>
            <person name="Hayes R."/>
            <person name="Myburg A."/>
            <person name="Tuskan G."/>
            <person name="Grattapaglia D."/>
            <person name="Rokhsar D.S."/>
        </authorList>
    </citation>
    <scope>NUCLEOTIDE SEQUENCE</scope>
    <source>
        <tissue evidence="10">Leaf extractions</tissue>
    </source>
</reference>
<evidence type="ECO:0000256" key="5">
    <source>
        <dbReference type="ARBA" id="ARBA00022970"/>
    </source>
</evidence>
<dbReference type="InParanoid" id="A0A059AF47"/>
<evidence type="ECO:0000256" key="1">
    <source>
        <dbReference type="ARBA" id="ARBA00004167"/>
    </source>
</evidence>
<proteinExistence type="inferred from homology"/>
<dbReference type="GO" id="GO:0080143">
    <property type="term" value="P:regulation of amino acid export"/>
    <property type="evidence" value="ECO:0007669"/>
    <property type="project" value="InterPro"/>
</dbReference>
<evidence type="ECO:0000256" key="7">
    <source>
        <dbReference type="ARBA" id="ARBA00023136"/>
    </source>
</evidence>
<name>A0A059AF47_EUCGR</name>
<comment type="subcellular location">
    <subcellularLocation>
        <location evidence="1">Membrane</location>
        <topology evidence="1">Single-pass membrane protein</topology>
    </subcellularLocation>
</comment>
<keyword evidence="3" id="KW-0813">Transport</keyword>
<sequence>MSSDATVDGGFHKWNTPIPYLFAGLALMLGLIAVALVVLACSHRKSSASSGLSRDPEDQTGVDSDDNKPSKVEQEDNAPKIVVIMPGHENPTFLAKLASSSTASHNGCQQV</sequence>
<dbReference type="OrthoDB" id="770444at2759"/>
<keyword evidence="5" id="KW-0029">Amino-acid transport</keyword>
<keyword evidence="7 9" id="KW-0472">Membrane</keyword>
<evidence type="ECO:0000256" key="6">
    <source>
        <dbReference type="ARBA" id="ARBA00022989"/>
    </source>
</evidence>
<dbReference type="eggNOG" id="ENOG502S94S">
    <property type="taxonomic scope" value="Eukaryota"/>
</dbReference>
<organism evidence="10">
    <name type="scientific">Eucalyptus grandis</name>
    <name type="common">Flooded gum</name>
    <dbReference type="NCBI Taxonomy" id="71139"/>
    <lineage>
        <taxon>Eukaryota</taxon>
        <taxon>Viridiplantae</taxon>
        <taxon>Streptophyta</taxon>
        <taxon>Embryophyta</taxon>
        <taxon>Tracheophyta</taxon>
        <taxon>Spermatophyta</taxon>
        <taxon>Magnoliopsida</taxon>
        <taxon>eudicotyledons</taxon>
        <taxon>Gunneridae</taxon>
        <taxon>Pentapetalae</taxon>
        <taxon>rosids</taxon>
        <taxon>malvids</taxon>
        <taxon>Myrtales</taxon>
        <taxon>Myrtaceae</taxon>
        <taxon>Myrtoideae</taxon>
        <taxon>Eucalypteae</taxon>
        <taxon>Eucalyptus</taxon>
    </lineage>
</organism>
<dbReference type="AlphaFoldDB" id="A0A059AF47"/>
<dbReference type="OMA" id="KTICTEP"/>
<evidence type="ECO:0000256" key="3">
    <source>
        <dbReference type="ARBA" id="ARBA00022448"/>
    </source>
</evidence>
<dbReference type="KEGG" id="egr:104422063"/>
<dbReference type="GO" id="GO:0016020">
    <property type="term" value="C:membrane"/>
    <property type="evidence" value="ECO:0007669"/>
    <property type="project" value="UniProtKB-SubCell"/>
</dbReference>
<evidence type="ECO:0000256" key="2">
    <source>
        <dbReference type="ARBA" id="ARBA00009977"/>
    </source>
</evidence>
<feature type="transmembrane region" description="Helical" evidence="9">
    <location>
        <begin position="20"/>
        <end position="41"/>
    </location>
</feature>
<dbReference type="GO" id="GO:0006865">
    <property type="term" value="P:amino acid transport"/>
    <property type="evidence" value="ECO:0007669"/>
    <property type="project" value="UniProtKB-KW"/>
</dbReference>
<dbReference type="EMBL" id="KK198762">
    <property type="protein sequence ID" value="KCW52000.1"/>
    <property type="molecule type" value="Genomic_DNA"/>
</dbReference>
<dbReference type="Gramene" id="KCW52000">
    <property type="protein sequence ID" value="KCW52000"/>
    <property type="gene ID" value="EUGRSUZ_J01439"/>
</dbReference>
<gene>
    <name evidence="10" type="ORF">EUGRSUZ_J01439</name>
</gene>
<dbReference type="STRING" id="71139.A0A059AF47"/>
<dbReference type="PANTHER" id="PTHR33228">
    <property type="entry name" value="PROTEIN GLUTAMINE DUMPER 4-RELATED"/>
    <property type="match status" value="1"/>
</dbReference>
<evidence type="ECO:0000256" key="4">
    <source>
        <dbReference type="ARBA" id="ARBA00022692"/>
    </source>
</evidence>
<accession>A0A059AF47</accession>
<evidence type="ECO:0000313" key="10">
    <source>
        <dbReference type="EMBL" id="KCW52000.1"/>
    </source>
</evidence>
<dbReference type="PANTHER" id="PTHR33228:SF80">
    <property type="entry name" value="PROTEIN, PUTATIVE-RELATED"/>
    <property type="match status" value="1"/>
</dbReference>
<comment type="similarity">
    <text evidence="2">Belongs to the GLUTAMINE DUMPER 1 (TC 9.B.60) family.</text>
</comment>
<feature type="region of interest" description="Disordered" evidence="8">
    <location>
        <begin position="46"/>
        <end position="79"/>
    </location>
</feature>
<evidence type="ECO:0000256" key="8">
    <source>
        <dbReference type="SAM" id="MobiDB-lite"/>
    </source>
</evidence>
<dbReference type="InterPro" id="IPR040359">
    <property type="entry name" value="GDU"/>
</dbReference>
<evidence type="ECO:0000256" key="9">
    <source>
        <dbReference type="SAM" id="Phobius"/>
    </source>
</evidence>
<keyword evidence="4 9" id="KW-0812">Transmembrane</keyword>
<feature type="compositionally biased region" description="Basic and acidic residues" evidence="8">
    <location>
        <begin position="65"/>
        <end position="78"/>
    </location>
</feature>
<keyword evidence="6 9" id="KW-1133">Transmembrane helix</keyword>